<evidence type="ECO:0000313" key="3">
    <source>
        <dbReference type="Proteomes" id="UP000182692"/>
    </source>
</evidence>
<dbReference type="InterPro" id="IPR021242">
    <property type="entry name" value="DUF2799"/>
</dbReference>
<accession>A0A1I5U426</accession>
<reference evidence="2 3" key="1">
    <citation type="submission" date="2016-10" db="EMBL/GenBank/DDBJ databases">
        <authorList>
            <person name="de Groot N.N."/>
        </authorList>
    </citation>
    <scope>NUCLEOTIDE SEQUENCE [LARGE SCALE GENOMIC DNA]</scope>
    <source>
        <strain evidence="2 3">DSM 15893</strain>
    </source>
</reference>
<proteinExistence type="predicted"/>
<evidence type="ECO:0000256" key="1">
    <source>
        <dbReference type="SAM" id="SignalP"/>
    </source>
</evidence>
<organism evidence="2 3">
    <name type="scientific">Enterovibrio norvegicus DSM 15893</name>
    <dbReference type="NCBI Taxonomy" id="1121869"/>
    <lineage>
        <taxon>Bacteria</taxon>
        <taxon>Pseudomonadati</taxon>
        <taxon>Pseudomonadota</taxon>
        <taxon>Gammaproteobacteria</taxon>
        <taxon>Vibrionales</taxon>
        <taxon>Vibrionaceae</taxon>
        <taxon>Enterovibrio</taxon>
    </lineage>
</organism>
<name>A0A1I5U426_9GAMM</name>
<dbReference type="OrthoDB" id="5917215at2"/>
<evidence type="ECO:0000313" key="2">
    <source>
        <dbReference type="EMBL" id="SFP90042.1"/>
    </source>
</evidence>
<keyword evidence="1" id="KW-0732">Signal</keyword>
<dbReference type="GeneID" id="35874239"/>
<sequence>MVKSIALSLLVMTMVGCVSIDSAESLAAEGKWQAIGESDGVRGLPSRSLSDLAELAQKAGVASANVGNYESGYMSGVDKYCDVNNAYDIGLSGFRYLGVCANAPDGLRFQMEYQRGFEDFQSADQTF</sequence>
<dbReference type="PROSITE" id="PS51257">
    <property type="entry name" value="PROKAR_LIPOPROTEIN"/>
    <property type="match status" value="1"/>
</dbReference>
<dbReference type="EMBL" id="FOWR01000029">
    <property type="protein sequence ID" value="SFP90042.1"/>
    <property type="molecule type" value="Genomic_DNA"/>
</dbReference>
<gene>
    <name evidence="2" type="ORF">SAMN03084138_03452</name>
</gene>
<dbReference type="Pfam" id="PF10973">
    <property type="entry name" value="DUF2799"/>
    <property type="match status" value="1"/>
</dbReference>
<protein>
    <recommendedName>
        <fullName evidence="4">Lipoprotein</fullName>
    </recommendedName>
</protein>
<feature type="chain" id="PRO_5010166075" description="Lipoprotein" evidence="1">
    <location>
        <begin position="28"/>
        <end position="127"/>
    </location>
</feature>
<feature type="signal peptide" evidence="1">
    <location>
        <begin position="1"/>
        <end position="27"/>
    </location>
</feature>
<dbReference type="AlphaFoldDB" id="A0A1I5U426"/>
<evidence type="ECO:0008006" key="4">
    <source>
        <dbReference type="Google" id="ProtNLM"/>
    </source>
</evidence>
<dbReference type="RefSeq" id="WP_017008569.1">
    <property type="nucleotide sequence ID" value="NZ_FOWR01000029.1"/>
</dbReference>
<dbReference type="Proteomes" id="UP000182692">
    <property type="component" value="Unassembled WGS sequence"/>
</dbReference>
<dbReference type="STRING" id="1121869.SAMN03084138_03452"/>